<organism evidence="1 2">
    <name type="scientific">Chitinophaga agri</name>
    <dbReference type="NCBI Taxonomy" id="2703787"/>
    <lineage>
        <taxon>Bacteria</taxon>
        <taxon>Pseudomonadati</taxon>
        <taxon>Bacteroidota</taxon>
        <taxon>Chitinophagia</taxon>
        <taxon>Chitinophagales</taxon>
        <taxon>Chitinophagaceae</taxon>
        <taxon>Chitinophaga</taxon>
    </lineage>
</organism>
<evidence type="ECO:0000313" key="2">
    <source>
        <dbReference type="Proteomes" id="UP000476411"/>
    </source>
</evidence>
<accession>A0A6B9ZDI5</accession>
<dbReference type="AlphaFoldDB" id="A0A6B9ZDI5"/>
<gene>
    <name evidence="1" type="ORF">GWR21_07230</name>
</gene>
<sequence length="268" mass="31269">MALINFKLRHPDNIIPWDDDTDTTIHWQGLTEGEYWLDLNKATLYEYTPEVLAGGDTDDSTYVVYQLDRLINDWTGIFESIAAPVPDAFYTISRNHHYLYRFYGAAMHWFDRLSADPSMHAETDYEQYDKTIEWIYSRTLTAPYLASDPGISFFRNGDYLSIVWQADHVTPENIPVWTAQNGEVEMAYDLFVHEMEDFGKRFFDAMDVQVRIAVEKDWGATRINKEALVKEQEERKAAFQRKLGILKGPPVKHTDWELINTLVTKMFS</sequence>
<dbReference type="KEGG" id="chih:GWR21_07230"/>
<dbReference type="Proteomes" id="UP000476411">
    <property type="component" value="Chromosome"/>
</dbReference>
<reference evidence="1 2" key="1">
    <citation type="submission" date="2020-01" db="EMBL/GenBank/DDBJ databases">
        <title>Complete genome sequence of Chitinophaga sp. H33E-04 isolated from quinoa roots.</title>
        <authorList>
            <person name="Weon H.-Y."/>
            <person name="Lee S.A."/>
        </authorList>
    </citation>
    <scope>NUCLEOTIDE SEQUENCE [LARGE SCALE GENOMIC DNA]</scope>
    <source>
        <strain evidence="1 2">H33E-04</strain>
    </source>
</reference>
<proteinExistence type="predicted"/>
<dbReference type="EMBL" id="CP048113">
    <property type="protein sequence ID" value="QHS59384.1"/>
    <property type="molecule type" value="Genomic_DNA"/>
</dbReference>
<name>A0A6B9ZDI5_9BACT</name>
<evidence type="ECO:0000313" key="1">
    <source>
        <dbReference type="EMBL" id="QHS59384.1"/>
    </source>
</evidence>
<dbReference type="RefSeq" id="WP_162331081.1">
    <property type="nucleotide sequence ID" value="NZ_CP048113.1"/>
</dbReference>
<protein>
    <submittedName>
        <fullName evidence="1">Uncharacterized protein</fullName>
    </submittedName>
</protein>
<dbReference type="InterPro" id="IPR046026">
    <property type="entry name" value="DUF5984"/>
</dbReference>
<keyword evidence="2" id="KW-1185">Reference proteome</keyword>
<dbReference type="Pfam" id="PF19446">
    <property type="entry name" value="DUF5984"/>
    <property type="match status" value="1"/>
</dbReference>